<feature type="region of interest" description="Disordered" evidence="1">
    <location>
        <begin position="219"/>
        <end position="265"/>
    </location>
</feature>
<feature type="compositionally biased region" description="Polar residues" evidence="1">
    <location>
        <begin position="1"/>
        <end position="11"/>
    </location>
</feature>
<dbReference type="AlphaFoldDB" id="F0XMY1"/>
<name>F0XMY1_GROCL</name>
<evidence type="ECO:0000256" key="1">
    <source>
        <dbReference type="SAM" id="MobiDB-lite"/>
    </source>
</evidence>
<dbReference type="OrthoDB" id="5428737at2759"/>
<proteinExistence type="predicted"/>
<dbReference type="GO" id="GO:0005783">
    <property type="term" value="C:endoplasmic reticulum"/>
    <property type="evidence" value="ECO:0007669"/>
    <property type="project" value="TreeGrafter"/>
</dbReference>
<feature type="compositionally biased region" description="Gly residues" evidence="1">
    <location>
        <begin position="235"/>
        <end position="250"/>
    </location>
</feature>
<organism evidence="4">
    <name type="scientific">Grosmannia clavigera (strain kw1407 / UAMH 11150)</name>
    <name type="common">Blue stain fungus</name>
    <name type="synonym">Graphiocladiella clavigera</name>
    <dbReference type="NCBI Taxonomy" id="655863"/>
    <lineage>
        <taxon>Eukaryota</taxon>
        <taxon>Fungi</taxon>
        <taxon>Dikarya</taxon>
        <taxon>Ascomycota</taxon>
        <taxon>Pezizomycotina</taxon>
        <taxon>Sordariomycetes</taxon>
        <taxon>Sordariomycetidae</taxon>
        <taxon>Ophiostomatales</taxon>
        <taxon>Ophiostomataceae</taxon>
        <taxon>Leptographium</taxon>
    </lineage>
</organism>
<dbReference type="PANTHER" id="PTHR39405:SF1">
    <property type="entry name" value="DSC E3 UBIQUITIN LIGASE COMPLEX SUBUNIT 4"/>
    <property type="match status" value="1"/>
</dbReference>
<evidence type="ECO:0000313" key="3">
    <source>
        <dbReference type="EMBL" id="EFX00861.1"/>
    </source>
</evidence>
<sequence length="348" mass="38225">MDDNGSSSRSARPSHHVPQTRPPRPQRPPRSRRSQQPRRPRERTAILPQRSASVMRKVRAGLSKKLKFFTELMGQLDMIVYAELCTLYYMDPKPDEFMLITPAHRPHVLAVVVPNALCMLAHVLWQPLQGTETSRGYLHGGVLIDFVGQRAPSSRWVLFLLDLVVLAVQCLMLAVHTEREKLRKLVLPMKGALALPMGRDLASPALAATTNAMVAAAQDHDAEERGVQRTTGRPAEGGDGIEMQRLGGGDATTENNGIENENENENALLDDRPRRLPPEQAAEYVLNALASGCNLSDFYVVHAIREASQDYQGVAAQSLQTMSYAASLARLAARRGGAGVRTQTTGVQ</sequence>
<dbReference type="GO" id="GO:0032933">
    <property type="term" value="P:SREBP signaling pathway"/>
    <property type="evidence" value="ECO:0007669"/>
    <property type="project" value="InterPro"/>
</dbReference>
<dbReference type="PANTHER" id="PTHR39405">
    <property type="entry name" value="DSC E3 UBIQUITIN LIGASE COMPLEX SUBUNIT 4"/>
    <property type="match status" value="1"/>
</dbReference>
<evidence type="ECO:0000259" key="2">
    <source>
        <dbReference type="Pfam" id="PF08508"/>
    </source>
</evidence>
<dbReference type="STRING" id="655863.F0XMY1"/>
<feature type="region of interest" description="Disordered" evidence="1">
    <location>
        <begin position="1"/>
        <end position="43"/>
    </location>
</feature>
<dbReference type="HOGENOM" id="CLU_052067_1_0_1"/>
<gene>
    <name evidence="3" type="ORF">CMQ_1942</name>
</gene>
<dbReference type="GO" id="GO:0044695">
    <property type="term" value="C:Dsc E3 ubiquitin ligase complex"/>
    <property type="evidence" value="ECO:0007669"/>
    <property type="project" value="InterPro"/>
</dbReference>
<dbReference type="Pfam" id="PF08508">
    <property type="entry name" value="DUF1746"/>
    <property type="match status" value="1"/>
</dbReference>
<dbReference type="EMBL" id="GL629795">
    <property type="protein sequence ID" value="EFX00861.1"/>
    <property type="molecule type" value="Genomic_DNA"/>
</dbReference>
<accession>F0XMY1</accession>
<dbReference type="GeneID" id="25974876"/>
<keyword evidence="4" id="KW-1185">Reference proteome</keyword>
<dbReference type="InterPro" id="IPR013715">
    <property type="entry name" value="DUF1746"/>
</dbReference>
<feature type="compositionally biased region" description="Basic residues" evidence="1">
    <location>
        <begin position="27"/>
        <end position="41"/>
    </location>
</feature>
<dbReference type="InParanoid" id="F0XMY1"/>
<dbReference type="Proteomes" id="UP000007796">
    <property type="component" value="Unassembled WGS sequence"/>
</dbReference>
<feature type="domain" description="DUF1746" evidence="2">
    <location>
        <begin position="92"/>
        <end position="172"/>
    </location>
</feature>
<dbReference type="InterPro" id="IPR038967">
    <property type="entry name" value="Dsc4-like"/>
</dbReference>
<protein>
    <submittedName>
        <fullName evidence="3">Duf1746 domain containing protein</fullName>
    </submittedName>
</protein>
<reference evidence="3 4" key="1">
    <citation type="journal article" date="2011" name="Proc. Natl. Acad. Sci. U.S.A.">
        <title>Genome and transcriptome analyses of the mountain pine beetle-fungal symbiont Grosmannia clavigera, a lodgepole pine pathogen.</title>
        <authorList>
            <person name="DiGuistini S."/>
            <person name="Wang Y."/>
            <person name="Liao N.Y."/>
            <person name="Taylor G."/>
            <person name="Tanguay P."/>
            <person name="Feau N."/>
            <person name="Henrissat B."/>
            <person name="Chan S.K."/>
            <person name="Hesse-Orce U."/>
            <person name="Alamouti S.M."/>
            <person name="Tsui C.K.M."/>
            <person name="Docking R.T."/>
            <person name="Levasseur A."/>
            <person name="Haridas S."/>
            <person name="Robertson G."/>
            <person name="Birol I."/>
            <person name="Holt R.A."/>
            <person name="Marra M.A."/>
            <person name="Hamelin R.C."/>
            <person name="Hirst M."/>
            <person name="Jones S.J.M."/>
            <person name="Bohlmann J."/>
            <person name="Breuil C."/>
        </authorList>
    </citation>
    <scope>NUCLEOTIDE SEQUENCE [LARGE SCALE GENOMIC DNA]</scope>
    <source>
        <strain evidence="4">kw1407 / UAMH 11150</strain>
    </source>
</reference>
<dbReference type="eggNOG" id="ENOG502S4TY">
    <property type="taxonomic scope" value="Eukaryota"/>
</dbReference>
<dbReference type="RefSeq" id="XP_014170343.1">
    <property type="nucleotide sequence ID" value="XM_014314868.1"/>
</dbReference>
<evidence type="ECO:0000313" key="4">
    <source>
        <dbReference type="Proteomes" id="UP000007796"/>
    </source>
</evidence>